<dbReference type="PANTHER" id="PTHR13366">
    <property type="entry name" value="MALARIA ANTIGEN-RELATED"/>
    <property type="match status" value="1"/>
</dbReference>
<dbReference type="InterPro" id="IPR025283">
    <property type="entry name" value="DUF4042"/>
</dbReference>
<evidence type="ECO:0000313" key="4">
    <source>
        <dbReference type="Proteomes" id="UP000502823"/>
    </source>
</evidence>
<dbReference type="InterPro" id="IPR011989">
    <property type="entry name" value="ARM-like"/>
</dbReference>
<dbReference type="SUPFAM" id="SSF48371">
    <property type="entry name" value="ARM repeat"/>
    <property type="match status" value="1"/>
</dbReference>
<comment type="caution">
    <text evidence="3">The sequence shown here is derived from an EMBL/GenBank/DDBJ whole genome shotgun (WGS) entry which is preliminary data.</text>
</comment>
<keyword evidence="4" id="KW-1185">Reference proteome</keyword>
<organism evidence="3 4">
    <name type="scientific">Coptotermes formosanus</name>
    <name type="common">Formosan subterranean termite</name>
    <dbReference type="NCBI Taxonomy" id="36987"/>
    <lineage>
        <taxon>Eukaryota</taxon>
        <taxon>Metazoa</taxon>
        <taxon>Ecdysozoa</taxon>
        <taxon>Arthropoda</taxon>
        <taxon>Hexapoda</taxon>
        <taxon>Insecta</taxon>
        <taxon>Pterygota</taxon>
        <taxon>Neoptera</taxon>
        <taxon>Polyneoptera</taxon>
        <taxon>Dictyoptera</taxon>
        <taxon>Blattodea</taxon>
        <taxon>Blattoidea</taxon>
        <taxon>Termitoidae</taxon>
        <taxon>Rhinotermitidae</taxon>
        <taxon>Coptotermes</taxon>
    </lineage>
</organism>
<dbReference type="Proteomes" id="UP000502823">
    <property type="component" value="Unassembled WGS sequence"/>
</dbReference>
<dbReference type="Pfam" id="PF13251">
    <property type="entry name" value="DUF4042"/>
    <property type="match status" value="1"/>
</dbReference>
<name>A0A6L2PHL4_COPFO</name>
<protein>
    <recommendedName>
        <fullName evidence="1">HEAT repeat-containing protein 6</fullName>
    </recommendedName>
</protein>
<accession>A0A6L2PHL4</accession>
<proteinExistence type="predicted"/>
<feature type="domain" description="DUF4042" evidence="2">
    <location>
        <begin position="396"/>
        <end position="575"/>
    </location>
</feature>
<reference evidence="4" key="1">
    <citation type="submission" date="2020-01" db="EMBL/GenBank/DDBJ databases">
        <title>Draft genome sequence of the Termite Coptotermes fromosanus.</title>
        <authorList>
            <person name="Itakura S."/>
            <person name="Yosikawa Y."/>
            <person name="Umezawa K."/>
        </authorList>
    </citation>
    <scope>NUCLEOTIDE SEQUENCE [LARGE SCALE GENOMIC DNA]</scope>
</reference>
<gene>
    <name evidence="3" type="ORF">Cfor_06844</name>
</gene>
<dbReference type="AlphaFoldDB" id="A0A6L2PHL4"/>
<dbReference type="InParanoid" id="A0A6L2PHL4"/>
<dbReference type="EMBL" id="BLKM01000350">
    <property type="protein sequence ID" value="GFG32061.1"/>
    <property type="molecule type" value="Genomic_DNA"/>
</dbReference>
<dbReference type="InterPro" id="IPR052107">
    <property type="entry name" value="HEAT6"/>
</dbReference>
<sequence>MALDVCTQKEDGRSKFQYLASRFASLVYGGSEGDRQQINLLLDELNALDFKSPTLVNLDNAILIINKCLSIVPSNDTFLVAKGCQLISNLVSRQHVKLEGTSLSTAITWCTQSLKYCGDIAILDILAAVESLLRGSGSNVGEQIHDLMGASGVLTLLLDLVMVPERKEQGLVLASPWEVHLMAVRCFESMVLPPDPPVQGLKSPYLEACGQVFLRQLYAKKHPKQDELLYCKVLSASFGGLQSIVQQSTDLAKQLLGEALGMVRSYMLYGLHGFSDLQPQQVFPAKLSVCDIRPTAVRDGRGIKSVRVRKQNLQRQKKSTFTINKNFEGGEGQDHSGPTSTQSFRAYTSAESVNDTLATEESLEASLYPVWLKTSDSDFSDAEAGQAAEIRIIQRRVRKSALSLLVTLTKVCERRMLFGYWLTLLPDGPNMLQTPTLCTCLLKDPSSHNRMLVLQILAMMLIGSRLYLLQAEKSSKSFISFTPFSVTVGNMVHELHHSLCLALATENSISVITQLLKCLAALIQNTPYHRLEPGLITKLVENVQPYLRHKDSSVQVASLTVLGSIVAVEPGTPEITDIVCKISIMSGQKNHHSVLKVESEHKIFTDSAVDIEQQHDSNEESDYDDILEDSADVPLEHVRTDVNNQMSWLLEICLKNLQQPSVMRVGSNAHLLPSPAPVRVESLQVLTVLARNYFTLVMSRHLGQLFQLLEWTLNDGNVTVCLHSGHVIDALGSSMRHCLQEGAGVSLDESLQFWQSVLSGPLMSLVKNVEQAALRAVGCDCMATIGTEVFEQLPRDRQSLIITSLFSCSHDKEISVRSSGVRALGTCILFPTIREDIHFIIDTAECIIRTVQDESLLVRMKAAWSLGNLSEALVLNSMADDMEDIPRELLLELIQTSIKAANDNDKVRSCAVRAVGNFVRLITENVMKESNFRESNDKAIAVLVHNATTGNNMKVRWNACYAIGNMMRNSALYSESSTWQNMVFIALTKLVQDVRNFKVRISAALALSVPSSREHYGSCYIITWIALLNGLNNSENMEDFSEYKHHDNLLDQICLTLSHLATLATKDDLTLLHDVLVFHLDTLQHHLLKFHERVVPEKAGVLAAASSHAACLLQQPGLTSSQHSAAALLISVFLQDSDLPLQHK</sequence>
<evidence type="ECO:0000259" key="2">
    <source>
        <dbReference type="Pfam" id="PF13251"/>
    </source>
</evidence>
<dbReference type="InterPro" id="IPR016024">
    <property type="entry name" value="ARM-type_fold"/>
</dbReference>
<dbReference type="OrthoDB" id="66533at2759"/>
<dbReference type="PANTHER" id="PTHR13366:SF0">
    <property type="entry name" value="HEAT REPEAT-CONTAINING PROTEIN 6"/>
    <property type="match status" value="1"/>
</dbReference>
<evidence type="ECO:0000313" key="3">
    <source>
        <dbReference type="EMBL" id="GFG32061.1"/>
    </source>
</evidence>
<evidence type="ECO:0000256" key="1">
    <source>
        <dbReference type="ARBA" id="ARBA00015263"/>
    </source>
</evidence>
<dbReference type="FunCoup" id="A0A6L2PHL4">
    <property type="interactions" value="1723"/>
</dbReference>
<dbReference type="Gene3D" id="1.25.10.10">
    <property type="entry name" value="Leucine-rich Repeat Variant"/>
    <property type="match status" value="2"/>
</dbReference>